<evidence type="ECO:0000256" key="1">
    <source>
        <dbReference type="SAM" id="MobiDB-lite"/>
    </source>
</evidence>
<sequence length="612" mass="64627">MASRLSVGARANDLVSTLGKFTAWASVQPPASLENIVRLVLEWPAPRGTTMGQPVFTPAFVGALASWFPNLEDLECGSWHHTALPSDPEQLLGVVRGGLDRLPNLRYLELPDLSPLGVLQPLPAAATGRSSDISSSSSSSSSSRSGGGGGGLQSRLWKLDVRRAVAPMFSEQPQVFPRLTPGVAAGLASFSCLYMMELEGCFAHDDTASILQLLRHVPPSLRQLGLCADEGGYGTGRSFLQLVLGNGDLESVYFSGRLTGPPPRPTQPELPALGPLAEHVLVPYLRERLLLSLHAFSTRFLGLQAWASGPLQPPAAAGLLEGAELEAVREVEQRSHCTSLEVVCVSASTPAAWVQQAAEVLGPPHRILLQGGMPAHVDESLFTLSLPVRSAQRQPASPQQQQQQQQPGQDAGMQLEAVEAVREQQEQREQAQAREGDWPAPRALLTRAAARLLELPSAPAGPTLDSCSGADFMVLRGPLISGLLQSGLAGAGGWVSWLGEKAAELAPPSPDGELPHVAGDWKGLYQLLPDASALLLQPDGGASGAVMALHGAVHGVTPDAQLDARWVQAPGAGTHENDYSLPGPLVWCAQQEIYTALSAALEAEPVPPPPLL</sequence>
<feature type="compositionally biased region" description="Low complexity" evidence="1">
    <location>
        <begin position="389"/>
        <end position="406"/>
    </location>
</feature>
<keyword evidence="3" id="KW-1185">Reference proteome</keyword>
<proteinExistence type="predicted"/>
<evidence type="ECO:0000313" key="3">
    <source>
        <dbReference type="Proteomes" id="UP000613740"/>
    </source>
</evidence>
<dbReference type="Proteomes" id="UP000613740">
    <property type="component" value="Unassembled WGS sequence"/>
</dbReference>
<gene>
    <name evidence="2" type="ORF">HYH02_011668</name>
</gene>
<reference evidence="2" key="1">
    <citation type="journal article" date="2020" name="bioRxiv">
        <title>Comparative genomics of Chlamydomonas.</title>
        <authorList>
            <person name="Craig R.J."/>
            <person name="Hasan A.R."/>
            <person name="Ness R.W."/>
            <person name="Keightley P.D."/>
        </authorList>
    </citation>
    <scope>NUCLEOTIDE SEQUENCE</scope>
    <source>
        <strain evidence="2">CCAP 11/173</strain>
    </source>
</reference>
<dbReference type="EMBL" id="JAEHOD010000050">
    <property type="protein sequence ID" value="KAG2436164.1"/>
    <property type="molecule type" value="Genomic_DNA"/>
</dbReference>
<dbReference type="AlphaFoldDB" id="A0A835SZP3"/>
<name>A0A835SZP3_9CHLO</name>
<comment type="caution">
    <text evidence="2">The sequence shown here is derived from an EMBL/GenBank/DDBJ whole genome shotgun (WGS) entry which is preliminary data.</text>
</comment>
<protein>
    <submittedName>
        <fullName evidence="2">Uncharacterized protein</fullName>
    </submittedName>
</protein>
<evidence type="ECO:0000313" key="2">
    <source>
        <dbReference type="EMBL" id="KAG2436164.1"/>
    </source>
</evidence>
<feature type="region of interest" description="Disordered" evidence="1">
    <location>
        <begin position="389"/>
        <end position="413"/>
    </location>
</feature>
<accession>A0A835SZP3</accession>
<feature type="region of interest" description="Disordered" evidence="1">
    <location>
        <begin position="127"/>
        <end position="153"/>
    </location>
</feature>
<feature type="compositionally biased region" description="Low complexity" evidence="1">
    <location>
        <begin position="128"/>
        <end position="144"/>
    </location>
</feature>
<organism evidence="2 3">
    <name type="scientific">Chlamydomonas schloesseri</name>
    <dbReference type="NCBI Taxonomy" id="2026947"/>
    <lineage>
        <taxon>Eukaryota</taxon>
        <taxon>Viridiplantae</taxon>
        <taxon>Chlorophyta</taxon>
        <taxon>core chlorophytes</taxon>
        <taxon>Chlorophyceae</taxon>
        <taxon>CS clade</taxon>
        <taxon>Chlamydomonadales</taxon>
        <taxon>Chlamydomonadaceae</taxon>
        <taxon>Chlamydomonas</taxon>
    </lineage>
</organism>